<dbReference type="AlphaFoldDB" id="A0A8J5K057"/>
<evidence type="ECO:0000313" key="2">
    <source>
        <dbReference type="EMBL" id="KAG7166891.1"/>
    </source>
</evidence>
<name>A0A8J5K057_HOMAM</name>
<gene>
    <name evidence="2" type="ORF">Hamer_G031966</name>
</gene>
<evidence type="ECO:0000313" key="3">
    <source>
        <dbReference type="Proteomes" id="UP000747542"/>
    </source>
</evidence>
<evidence type="ECO:0000256" key="1">
    <source>
        <dbReference type="SAM" id="MobiDB-lite"/>
    </source>
</evidence>
<feature type="non-terminal residue" evidence="2">
    <location>
        <position position="1"/>
    </location>
</feature>
<keyword evidence="3" id="KW-1185">Reference proteome</keyword>
<organism evidence="2 3">
    <name type="scientific">Homarus americanus</name>
    <name type="common">American lobster</name>
    <dbReference type="NCBI Taxonomy" id="6706"/>
    <lineage>
        <taxon>Eukaryota</taxon>
        <taxon>Metazoa</taxon>
        <taxon>Ecdysozoa</taxon>
        <taxon>Arthropoda</taxon>
        <taxon>Crustacea</taxon>
        <taxon>Multicrustacea</taxon>
        <taxon>Malacostraca</taxon>
        <taxon>Eumalacostraca</taxon>
        <taxon>Eucarida</taxon>
        <taxon>Decapoda</taxon>
        <taxon>Pleocyemata</taxon>
        <taxon>Astacidea</taxon>
        <taxon>Nephropoidea</taxon>
        <taxon>Nephropidae</taxon>
        <taxon>Homarus</taxon>
    </lineage>
</organism>
<accession>A0A8J5K057</accession>
<proteinExistence type="predicted"/>
<comment type="caution">
    <text evidence="2">The sequence shown here is derived from an EMBL/GenBank/DDBJ whole genome shotgun (WGS) entry which is preliminary data.</text>
</comment>
<dbReference type="EMBL" id="JAHLQT010022064">
    <property type="protein sequence ID" value="KAG7166891.1"/>
    <property type="molecule type" value="Genomic_DNA"/>
</dbReference>
<reference evidence="2" key="1">
    <citation type="journal article" date="2021" name="Sci. Adv.">
        <title>The American lobster genome reveals insights on longevity, neural, and immune adaptations.</title>
        <authorList>
            <person name="Polinski J.M."/>
            <person name="Zimin A.V."/>
            <person name="Clark K.F."/>
            <person name="Kohn A.B."/>
            <person name="Sadowski N."/>
            <person name="Timp W."/>
            <person name="Ptitsyn A."/>
            <person name="Khanna P."/>
            <person name="Romanova D.Y."/>
            <person name="Williams P."/>
            <person name="Greenwood S.J."/>
            <person name="Moroz L.L."/>
            <person name="Walt D.R."/>
            <person name="Bodnar A.G."/>
        </authorList>
    </citation>
    <scope>NUCLEOTIDE SEQUENCE</scope>
    <source>
        <strain evidence="2">GMGI-L3</strain>
    </source>
</reference>
<sequence length="129" mass="15157">LRRSAPIRVGDGSYSRRTRAVRTKTFGNRGRRRSSTADEDTGRRARKMLRNTGRTPHSRVREDTRQRRRRHASMSGRRDCFKDDLTCKMNVRVVCSIVFRDRLCEDGGSRYMSRMNLLKMLPVITRCLH</sequence>
<feature type="region of interest" description="Disordered" evidence="1">
    <location>
        <begin position="1"/>
        <end position="77"/>
    </location>
</feature>
<dbReference type="Proteomes" id="UP000747542">
    <property type="component" value="Unassembled WGS sequence"/>
</dbReference>
<protein>
    <submittedName>
        <fullName evidence="2">Uncharacterized protein</fullName>
    </submittedName>
</protein>